<dbReference type="AlphaFoldDB" id="A0A3M7T1X3"/>
<accession>A0A3M7T1X3</accession>
<sequence>MSQSVEKHVTLSMRSPMLCQMTSCPGINESWSRLRTGSSKHLTPILESHVLLVNILESISKHLSESLEALLRDLVPSIRLKHSVLAASAGFRIIVIAEPWLMDKAEKVTGSSSG</sequence>
<gene>
    <name evidence="1" type="ORF">BpHYR1_018111</name>
</gene>
<organism evidence="1 2">
    <name type="scientific">Brachionus plicatilis</name>
    <name type="common">Marine rotifer</name>
    <name type="synonym">Brachionus muelleri</name>
    <dbReference type="NCBI Taxonomy" id="10195"/>
    <lineage>
        <taxon>Eukaryota</taxon>
        <taxon>Metazoa</taxon>
        <taxon>Spiralia</taxon>
        <taxon>Gnathifera</taxon>
        <taxon>Rotifera</taxon>
        <taxon>Eurotatoria</taxon>
        <taxon>Monogononta</taxon>
        <taxon>Pseudotrocha</taxon>
        <taxon>Ploima</taxon>
        <taxon>Brachionidae</taxon>
        <taxon>Brachionus</taxon>
    </lineage>
</organism>
<proteinExistence type="predicted"/>
<keyword evidence="2" id="KW-1185">Reference proteome</keyword>
<comment type="caution">
    <text evidence="1">The sequence shown here is derived from an EMBL/GenBank/DDBJ whole genome shotgun (WGS) entry which is preliminary data.</text>
</comment>
<protein>
    <submittedName>
        <fullName evidence="1">Uncharacterized protein</fullName>
    </submittedName>
</protein>
<name>A0A3M7T1X3_BRAPC</name>
<reference evidence="1 2" key="1">
    <citation type="journal article" date="2018" name="Sci. Rep.">
        <title>Genomic signatures of local adaptation to the degree of environmental predictability in rotifers.</title>
        <authorList>
            <person name="Franch-Gras L."/>
            <person name="Hahn C."/>
            <person name="Garcia-Roger E.M."/>
            <person name="Carmona M.J."/>
            <person name="Serra M."/>
            <person name="Gomez A."/>
        </authorList>
    </citation>
    <scope>NUCLEOTIDE SEQUENCE [LARGE SCALE GENOMIC DNA]</scope>
    <source>
        <strain evidence="1">HYR1</strain>
    </source>
</reference>
<evidence type="ECO:0000313" key="2">
    <source>
        <dbReference type="Proteomes" id="UP000276133"/>
    </source>
</evidence>
<dbReference type="EMBL" id="REGN01000424">
    <property type="protein sequence ID" value="RNA42031.1"/>
    <property type="molecule type" value="Genomic_DNA"/>
</dbReference>
<dbReference type="Proteomes" id="UP000276133">
    <property type="component" value="Unassembled WGS sequence"/>
</dbReference>
<evidence type="ECO:0000313" key="1">
    <source>
        <dbReference type="EMBL" id="RNA42031.1"/>
    </source>
</evidence>